<dbReference type="EMBL" id="KE504142">
    <property type="protein sequence ID" value="EPT01368.1"/>
    <property type="molecule type" value="Genomic_DNA"/>
</dbReference>
<feature type="compositionally biased region" description="Basic and acidic residues" evidence="3">
    <location>
        <begin position="635"/>
        <end position="659"/>
    </location>
</feature>
<dbReference type="GO" id="GO:0051321">
    <property type="term" value="P:meiotic cell cycle"/>
    <property type="evidence" value="ECO:0007669"/>
    <property type="project" value="UniProtKB-UniRule"/>
</dbReference>
<dbReference type="Pfam" id="PF03666">
    <property type="entry name" value="NPR3"/>
    <property type="match status" value="1"/>
</dbReference>
<evidence type="ECO:0000313" key="6">
    <source>
        <dbReference type="Proteomes" id="UP000015241"/>
    </source>
</evidence>
<dbReference type="InterPro" id="IPR005365">
    <property type="entry name" value="Npr3"/>
</dbReference>
<dbReference type="FunCoup" id="S8E9R2">
    <property type="interactions" value="106"/>
</dbReference>
<dbReference type="Pfam" id="PF24064">
    <property type="entry name" value="HTH_NPRL3"/>
    <property type="match status" value="1"/>
</dbReference>
<organism evidence="5 6">
    <name type="scientific">Fomitopsis schrenkii</name>
    <name type="common">Brown rot fungus</name>
    <dbReference type="NCBI Taxonomy" id="2126942"/>
    <lineage>
        <taxon>Eukaryota</taxon>
        <taxon>Fungi</taxon>
        <taxon>Dikarya</taxon>
        <taxon>Basidiomycota</taxon>
        <taxon>Agaricomycotina</taxon>
        <taxon>Agaricomycetes</taxon>
        <taxon>Polyporales</taxon>
        <taxon>Fomitopsis</taxon>
    </lineage>
</organism>
<dbReference type="GO" id="GO:0038202">
    <property type="term" value="P:TORC1 signaling"/>
    <property type="evidence" value="ECO:0007669"/>
    <property type="project" value="TreeGrafter"/>
</dbReference>
<dbReference type="HOGENOM" id="CLU_021922_0_0_1"/>
<evidence type="ECO:0000259" key="4">
    <source>
        <dbReference type="Pfam" id="PF24064"/>
    </source>
</evidence>
<dbReference type="GO" id="GO:0005774">
    <property type="term" value="C:vacuolar membrane"/>
    <property type="evidence" value="ECO:0007669"/>
    <property type="project" value="UniProtKB-SubCell"/>
</dbReference>
<feature type="compositionally biased region" description="Polar residues" evidence="3">
    <location>
        <begin position="610"/>
        <end position="626"/>
    </location>
</feature>
<dbReference type="GO" id="GO:0010508">
    <property type="term" value="P:positive regulation of autophagy"/>
    <property type="evidence" value="ECO:0007669"/>
    <property type="project" value="TreeGrafter"/>
</dbReference>
<dbReference type="GO" id="GO:1904262">
    <property type="term" value="P:negative regulation of TORC1 signaling"/>
    <property type="evidence" value="ECO:0007669"/>
    <property type="project" value="TreeGrafter"/>
</dbReference>
<dbReference type="OrthoDB" id="18648at2759"/>
<reference evidence="5 6" key="1">
    <citation type="journal article" date="2012" name="Science">
        <title>The Paleozoic origin of enzymatic lignin decomposition reconstructed from 31 fungal genomes.</title>
        <authorList>
            <person name="Floudas D."/>
            <person name="Binder M."/>
            <person name="Riley R."/>
            <person name="Barry K."/>
            <person name="Blanchette R.A."/>
            <person name="Henrissat B."/>
            <person name="Martinez A.T."/>
            <person name="Otillar R."/>
            <person name="Spatafora J.W."/>
            <person name="Yadav J.S."/>
            <person name="Aerts A."/>
            <person name="Benoit I."/>
            <person name="Boyd A."/>
            <person name="Carlson A."/>
            <person name="Copeland A."/>
            <person name="Coutinho P.M."/>
            <person name="de Vries R.P."/>
            <person name="Ferreira P."/>
            <person name="Findley K."/>
            <person name="Foster B."/>
            <person name="Gaskell J."/>
            <person name="Glotzer D."/>
            <person name="Gorecki P."/>
            <person name="Heitman J."/>
            <person name="Hesse C."/>
            <person name="Hori C."/>
            <person name="Igarashi K."/>
            <person name="Jurgens J.A."/>
            <person name="Kallen N."/>
            <person name="Kersten P."/>
            <person name="Kohler A."/>
            <person name="Kuees U."/>
            <person name="Kumar T.K.A."/>
            <person name="Kuo A."/>
            <person name="LaButti K."/>
            <person name="Larrondo L.F."/>
            <person name="Lindquist E."/>
            <person name="Ling A."/>
            <person name="Lombard V."/>
            <person name="Lucas S."/>
            <person name="Lundell T."/>
            <person name="Martin R."/>
            <person name="McLaughlin D.J."/>
            <person name="Morgenstern I."/>
            <person name="Morin E."/>
            <person name="Murat C."/>
            <person name="Nagy L.G."/>
            <person name="Nolan M."/>
            <person name="Ohm R.A."/>
            <person name="Patyshakuliyeva A."/>
            <person name="Rokas A."/>
            <person name="Ruiz-Duenas F.J."/>
            <person name="Sabat G."/>
            <person name="Salamov A."/>
            <person name="Samejima M."/>
            <person name="Schmutz J."/>
            <person name="Slot J.C."/>
            <person name="St John F."/>
            <person name="Stenlid J."/>
            <person name="Sun H."/>
            <person name="Sun S."/>
            <person name="Syed K."/>
            <person name="Tsang A."/>
            <person name="Wiebenga A."/>
            <person name="Young D."/>
            <person name="Pisabarro A."/>
            <person name="Eastwood D.C."/>
            <person name="Martin F."/>
            <person name="Cullen D."/>
            <person name="Grigoriev I.V."/>
            <person name="Hibbett D.S."/>
        </authorList>
    </citation>
    <scope>NUCLEOTIDE SEQUENCE</scope>
    <source>
        <strain evidence="6">FP-58527</strain>
    </source>
</reference>
<dbReference type="PANTHER" id="PTHR13153:SF5">
    <property type="entry name" value="GATOR COMPLEX PROTEIN NPRL3"/>
    <property type="match status" value="1"/>
</dbReference>
<feature type="compositionally biased region" description="Polar residues" evidence="3">
    <location>
        <begin position="111"/>
        <end position="120"/>
    </location>
</feature>
<name>S8E9R2_FOMSC</name>
<keyword evidence="2" id="KW-0469">Meiosis</keyword>
<evidence type="ECO:0000256" key="3">
    <source>
        <dbReference type="SAM" id="MobiDB-lite"/>
    </source>
</evidence>
<feature type="compositionally biased region" description="Basic residues" evidence="3">
    <location>
        <begin position="84"/>
        <end position="102"/>
    </location>
</feature>
<accession>S8E9R2</accession>
<comment type="subcellular location">
    <subcellularLocation>
        <location evidence="2">Vacuole membrane</location>
        <topology evidence="2">Peripheral membrane protein</topology>
    </subcellularLocation>
</comment>
<evidence type="ECO:0000256" key="1">
    <source>
        <dbReference type="ARBA" id="ARBA00010546"/>
    </source>
</evidence>
<sequence>MSETLVAVLLVTSSAKGSSLVYRWPPSPESSPRLARPRLDHDVTCIYGDNPWRAANGSENAADTRVCTEFVGYDQEGYLWQRPRASRHRSSSVSHSRSHPTSRRTSPSPDMTASFSSTNPGLPRDDEYDTVLGYSAEYLAGLLCPQDSMCHQKFELVVDDLAFIGHPVCAEPDGSWRFKPKVINRGRGSRKGEAPKLAETSLTPDRVERHKRPLPDPSWLQTFHLVLVLDRPDPSSSTSGTIWKYFDTIYEQIAFTTTAVLYQEQVLHNFVEDECDVLGALRDEYSRRGEQFADYLREALNMSSLAASMKTLYESIKEKTIAQITIHELPLELQLPPFLDSMLQAQDELELDAVNPRSEDGLLNPWGSMSVGWRLPALKPWKSLLRLDDEDERGKNELYRRLRAPQLTAEDNELAEQLVKFLEIADVTLSLSDMASLLDWDLETRIYPTVRWLVHHRRAKVVDIVHPGLRTIFTVPLKFTAPMSALSADFDRRFAEHDVPPLPKILSMVSMSIHQQSANHFYGTVVGSKERIPLYQDVVVWMLKRDLLLTLHLRIRIVATEELKHRVRMKFEMAHAKRERVHAAAAPGDQESNSHESEKTVESKGAPSFENASESSPDANWLSFSPKTARALARRQPDDAQGEENHQAHIVGTEKRLREDVDEDPMSSGAEDVADWYRGYGDDNNPYSSMITDPARASRLERRWLTAMSEGKDPYIAARFERINQYFDGKCTDDEILYSADISRKDLREVLHHYEEYLQTFLHPS</sequence>
<feature type="region of interest" description="Disordered" evidence="3">
    <location>
        <begin position="82"/>
        <end position="123"/>
    </location>
</feature>
<dbReference type="eggNOG" id="KOG3830">
    <property type="taxonomic scope" value="Eukaryota"/>
</dbReference>
<dbReference type="STRING" id="743788.S8E9R2"/>
<dbReference type="InterPro" id="IPR056603">
    <property type="entry name" value="HTH_NPRL3"/>
</dbReference>
<comment type="similarity">
    <text evidence="1 2">Belongs to the NPR3 family.</text>
</comment>
<evidence type="ECO:0000313" key="5">
    <source>
        <dbReference type="EMBL" id="EPT01368.1"/>
    </source>
</evidence>
<feature type="compositionally biased region" description="Basic and acidic residues" evidence="3">
    <location>
        <begin position="592"/>
        <end position="602"/>
    </location>
</feature>
<evidence type="ECO:0000256" key="2">
    <source>
        <dbReference type="RuleBase" id="RU368069"/>
    </source>
</evidence>
<dbReference type="GO" id="GO:1990130">
    <property type="term" value="C:GATOR1 complex"/>
    <property type="evidence" value="ECO:0007669"/>
    <property type="project" value="TreeGrafter"/>
</dbReference>
<protein>
    <recommendedName>
        <fullName evidence="2">Nitrogen permease regulator 3</fullName>
    </recommendedName>
    <alternativeName>
        <fullName evidence="2">Required for meiotic nuclear division protein 11</fullName>
    </alternativeName>
</protein>
<proteinExistence type="inferred from homology"/>
<dbReference type="GO" id="GO:0034198">
    <property type="term" value="P:cellular response to amino acid starvation"/>
    <property type="evidence" value="ECO:0007669"/>
    <property type="project" value="TreeGrafter"/>
</dbReference>
<feature type="region of interest" description="Disordered" evidence="3">
    <location>
        <begin position="578"/>
        <end position="677"/>
    </location>
</feature>
<dbReference type="PANTHER" id="PTHR13153">
    <property type="entry name" value="CGTHBA PROTEIN -14 GENE PROTEIN"/>
    <property type="match status" value="1"/>
</dbReference>
<keyword evidence="6" id="KW-1185">Reference proteome</keyword>
<keyword evidence="2" id="KW-0732">Signal</keyword>
<dbReference type="AlphaFoldDB" id="S8E9R2"/>
<dbReference type="Proteomes" id="UP000015241">
    <property type="component" value="Unassembled WGS sequence"/>
</dbReference>
<dbReference type="InParanoid" id="S8E9R2"/>
<feature type="domain" description="GATOR1 complex protein NPRL3 C-terminal HTH" evidence="4">
    <location>
        <begin position="698"/>
        <end position="758"/>
    </location>
</feature>
<comment type="function">
    <text evidence="2">Mediates inactivation of the TORC1 complex in response to amino acid starvation. Required for meiotic nuclear division.</text>
</comment>
<gene>
    <name evidence="5" type="ORF">FOMPIDRAFT_1161627</name>
</gene>